<proteinExistence type="predicted"/>
<sequence length="57" mass="6379">MALRARRNIEVIIDRLSTDGYQFDPDDDQAHVVPFIPATAGQPSMRVGFVNSSMLCR</sequence>
<protein>
    <submittedName>
        <fullName evidence="1">Uncharacterized protein</fullName>
    </submittedName>
</protein>
<evidence type="ECO:0000313" key="2">
    <source>
        <dbReference type="Proteomes" id="UP000658127"/>
    </source>
</evidence>
<reference evidence="2" key="1">
    <citation type="journal article" date="2019" name="Int. J. Syst. Evol. Microbiol.">
        <title>The Global Catalogue of Microorganisms (GCM) 10K type strain sequencing project: providing services to taxonomists for standard genome sequencing and annotation.</title>
        <authorList>
            <consortium name="The Broad Institute Genomics Platform"/>
            <consortium name="The Broad Institute Genome Sequencing Center for Infectious Disease"/>
            <person name="Wu L."/>
            <person name="Ma J."/>
        </authorList>
    </citation>
    <scope>NUCLEOTIDE SEQUENCE [LARGE SCALE GENOMIC DNA]</scope>
    <source>
        <strain evidence="2">CGMCC 4.7329</strain>
    </source>
</reference>
<accession>A0ABQ2L6E0</accession>
<dbReference type="EMBL" id="BMNE01000023">
    <property type="protein sequence ID" value="GGO01458.1"/>
    <property type="molecule type" value="Genomic_DNA"/>
</dbReference>
<keyword evidence="2" id="KW-1185">Reference proteome</keyword>
<name>A0ABQ2L6E0_9NOCA</name>
<comment type="caution">
    <text evidence="1">The sequence shown here is derived from an EMBL/GenBank/DDBJ whole genome shotgun (WGS) entry which is preliminary data.</text>
</comment>
<organism evidence="1 2">
    <name type="scientific">Nocardia rhizosphaerihabitans</name>
    <dbReference type="NCBI Taxonomy" id="1691570"/>
    <lineage>
        <taxon>Bacteria</taxon>
        <taxon>Bacillati</taxon>
        <taxon>Actinomycetota</taxon>
        <taxon>Actinomycetes</taxon>
        <taxon>Mycobacteriales</taxon>
        <taxon>Nocardiaceae</taxon>
        <taxon>Nocardia</taxon>
    </lineage>
</organism>
<gene>
    <name evidence="1" type="ORF">GCM10011610_71270</name>
</gene>
<dbReference type="Proteomes" id="UP000658127">
    <property type="component" value="Unassembled WGS sequence"/>
</dbReference>
<evidence type="ECO:0000313" key="1">
    <source>
        <dbReference type="EMBL" id="GGO01458.1"/>
    </source>
</evidence>